<dbReference type="InterPro" id="IPR017441">
    <property type="entry name" value="Protein_kinase_ATP_BS"/>
</dbReference>
<name>A0A143PHQ6_LUTPR</name>
<accession>A0A143PHQ6</accession>
<dbReference type="EMBL" id="CP015136">
    <property type="protein sequence ID" value="AMY07810.1"/>
    <property type="molecule type" value="Genomic_DNA"/>
</dbReference>
<dbReference type="InterPro" id="IPR011042">
    <property type="entry name" value="6-blade_b-propeller_TolB-like"/>
</dbReference>
<dbReference type="Pfam" id="PF00069">
    <property type="entry name" value="Pkinase"/>
    <property type="match status" value="1"/>
</dbReference>
<evidence type="ECO:0000256" key="1">
    <source>
        <dbReference type="ARBA" id="ARBA00012513"/>
    </source>
</evidence>
<keyword evidence="2" id="KW-0723">Serine/threonine-protein kinase</keyword>
<dbReference type="KEGG" id="abac:LuPra_00991"/>
<evidence type="ECO:0000256" key="4">
    <source>
        <dbReference type="ARBA" id="ARBA00022741"/>
    </source>
</evidence>
<reference evidence="10" key="2">
    <citation type="submission" date="2016-04" db="EMBL/GenBank/DDBJ databases">
        <title>First Complete Genome Sequence of a Subdivision 6 Acidobacterium.</title>
        <authorList>
            <person name="Huang S."/>
            <person name="Vieira S."/>
            <person name="Bunk B."/>
            <person name="Riedel T."/>
            <person name="Sproeer C."/>
            <person name="Overmann J."/>
        </authorList>
    </citation>
    <scope>NUCLEOTIDE SEQUENCE [LARGE SCALE GENOMIC DNA]</scope>
    <source>
        <strain evidence="10">DSM 100886 HEG_-6_39</strain>
    </source>
</reference>
<keyword evidence="5 9" id="KW-0418">Kinase</keyword>
<organism evidence="9 10">
    <name type="scientific">Luteitalea pratensis</name>
    <dbReference type="NCBI Taxonomy" id="1855912"/>
    <lineage>
        <taxon>Bacteria</taxon>
        <taxon>Pseudomonadati</taxon>
        <taxon>Acidobacteriota</taxon>
        <taxon>Vicinamibacteria</taxon>
        <taxon>Vicinamibacterales</taxon>
        <taxon>Vicinamibacteraceae</taxon>
        <taxon>Luteitalea</taxon>
    </lineage>
</organism>
<dbReference type="Gene3D" id="3.30.200.20">
    <property type="entry name" value="Phosphorylase Kinase, domain 1"/>
    <property type="match status" value="1"/>
</dbReference>
<dbReference type="InterPro" id="IPR008271">
    <property type="entry name" value="Ser/Thr_kinase_AS"/>
</dbReference>
<evidence type="ECO:0000313" key="10">
    <source>
        <dbReference type="Proteomes" id="UP000076079"/>
    </source>
</evidence>
<dbReference type="Proteomes" id="UP000076079">
    <property type="component" value="Chromosome"/>
</dbReference>
<feature type="binding site" evidence="7">
    <location>
        <position position="41"/>
    </location>
    <ligand>
        <name>ATP</name>
        <dbReference type="ChEBI" id="CHEBI:30616"/>
    </ligand>
</feature>
<evidence type="ECO:0000256" key="6">
    <source>
        <dbReference type="ARBA" id="ARBA00022840"/>
    </source>
</evidence>
<feature type="domain" description="Protein kinase" evidence="8">
    <location>
        <begin position="12"/>
        <end position="283"/>
    </location>
</feature>
<proteinExistence type="predicted"/>
<dbReference type="STRING" id="1855912.LuPra_00991"/>
<dbReference type="OrthoDB" id="101360at2"/>
<dbReference type="AlphaFoldDB" id="A0A143PHQ6"/>
<evidence type="ECO:0000256" key="7">
    <source>
        <dbReference type="PROSITE-ProRule" id="PRU10141"/>
    </source>
</evidence>
<dbReference type="Pfam" id="PF07676">
    <property type="entry name" value="PD40"/>
    <property type="match status" value="3"/>
</dbReference>
<dbReference type="SUPFAM" id="SSF82171">
    <property type="entry name" value="DPP6 N-terminal domain-like"/>
    <property type="match status" value="2"/>
</dbReference>
<dbReference type="InterPro" id="IPR011659">
    <property type="entry name" value="WD40"/>
</dbReference>
<evidence type="ECO:0000256" key="2">
    <source>
        <dbReference type="ARBA" id="ARBA00022527"/>
    </source>
</evidence>
<dbReference type="Gene3D" id="2.120.10.30">
    <property type="entry name" value="TolB, C-terminal domain"/>
    <property type="match status" value="3"/>
</dbReference>
<evidence type="ECO:0000259" key="8">
    <source>
        <dbReference type="PROSITE" id="PS50011"/>
    </source>
</evidence>
<sequence>MQLSVGTRLGPYTIDRFLGAGGMGEVYKARDTRLERSVALKVLPPDVAADAAHQARFQREARIISSLNHAHICALHDVGQQKSLHYLVLELLEGETLAARLARGPLPFSQAAHLGAQIADALAAAHRHGIVHRDLKPANIMLTASGVKLLDFGLAKPVAVPTVATPLTATVVHDGPATAEGTIVGTLQYMAPEQVHGRATDARTDIFALGVVLYEMITGRKAFAAPTAAGLIAQILQADPPPMTAAVPATPPALAAVIQRCLAKGPEDRWQSAHDVKLQLEWLQLHATSGVDRPAETSRIRRRLALPVGIALGAALATAAFTLWRMPIAVDDAVPRRFEMVLPEDTALSLGIAFDMPEISPDGRWVAFSATVRGQRQLVLRSLTSQESRVLLENEDVVYPFWAPDSRSIGFFSRGYLKRVPVSGGAARVIATAAPIRLGGTWTDDRVIFAAGKEIPAGMIEGAGVYTVSADGGTPEPVPSLVPPPGNAYVLPRSLADGKSFLLGTFPDDSLHVVALDGSGARKVADGFGRQARPSGGSLLFVENAQLFARAFDPRTAALVAAQTRLADRVRSFSVSGDGTIVIRSSENLSTRLTWFSRAGLRSSTVADWDEHGGMALSADGRRVAVWKTTADRDVWEVDLSTEVTSRMTTDPAADTDAVWSPDGTRLAFTSTRTGGQAVYVKNVSSGREDLAASLPDGGRLVVDGWTPDGRSLVVRQPGQPGFSTVTVGVDRAPRRLMKSPYVVDESHVSPDGRWIAYNSDESGAWEIYVARFPDFTTRRRVSTAGGVQPHWRADGKELFYLAPDSSMMSVAISIGDALVIQKPVALFETNIDPNPNLNQYGVTPDGQRFLGLDRVTRRNNTLTVLLNWLTPENLARHCPEDVAHAWLPNTIGHTYD</sequence>
<dbReference type="PROSITE" id="PS00107">
    <property type="entry name" value="PROTEIN_KINASE_ATP"/>
    <property type="match status" value="1"/>
</dbReference>
<dbReference type="InterPro" id="IPR011009">
    <property type="entry name" value="Kinase-like_dom_sf"/>
</dbReference>
<keyword evidence="6 7" id="KW-0067">ATP-binding</keyword>
<keyword evidence="4 7" id="KW-0547">Nucleotide-binding</keyword>
<keyword evidence="3 9" id="KW-0808">Transferase</keyword>
<dbReference type="GO" id="GO:0005524">
    <property type="term" value="F:ATP binding"/>
    <property type="evidence" value="ECO:0007669"/>
    <property type="project" value="UniProtKB-UniRule"/>
</dbReference>
<dbReference type="GO" id="GO:0004674">
    <property type="term" value="F:protein serine/threonine kinase activity"/>
    <property type="evidence" value="ECO:0007669"/>
    <property type="project" value="UniProtKB-KW"/>
</dbReference>
<dbReference type="EC" id="2.7.11.1" evidence="1"/>
<dbReference type="SMART" id="SM00220">
    <property type="entry name" value="S_TKc"/>
    <property type="match status" value="1"/>
</dbReference>
<evidence type="ECO:0000313" key="9">
    <source>
        <dbReference type="EMBL" id="AMY07810.1"/>
    </source>
</evidence>
<dbReference type="PANTHER" id="PTHR43289">
    <property type="entry name" value="MITOGEN-ACTIVATED PROTEIN KINASE KINASE KINASE 20-RELATED"/>
    <property type="match status" value="1"/>
</dbReference>
<dbReference type="PROSITE" id="PS50011">
    <property type="entry name" value="PROTEIN_KINASE_DOM"/>
    <property type="match status" value="1"/>
</dbReference>
<protein>
    <recommendedName>
        <fullName evidence="1">non-specific serine/threonine protein kinase</fullName>
        <ecNumber evidence="1">2.7.11.1</ecNumber>
    </recommendedName>
</protein>
<dbReference type="CDD" id="cd14014">
    <property type="entry name" value="STKc_PknB_like"/>
    <property type="match status" value="1"/>
</dbReference>
<dbReference type="RefSeq" id="WP_110169716.1">
    <property type="nucleotide sequence ID" value="NZ_CP015136.1"/>
</dbReference>
<evidence type="ECO:0000256" key="3">
    <source>
        <dbReference type="ARBA" id="ARBA00022679"/>
    </source>
</evidence>
<dbReference type="FunFam" id="1.10.510.10:FF:000021">
    <property type="entry name" value="Serine/threonine protein kinase"/>
    <property type="match status" value="1"/>
</dbReference>
<dbReference type="SUPFAM" id="SSF56112">
    <property type="entry name" value="Protein kinase-like (PK-like)"/>
    <property type="match status" value="1"/>
</dbReference>
<reference evidence="9 10" key="1">
    <citation type="journal article" date="2016" name="Genome Announc.">
        <title>First Complete Genome Sequence of a Subdivision 6 Acidobacterium Strain.</title>
        <authorList>
            <person name="Huang S."/>
            <person name="Vieira S."/>
            <person name="Bunk B."/>
            <person name="Riedel T."/>
            <person name="Sproer C."/>
            <person name="Overmann J."/>
        </authorList>
    </citation>
    <scope>NUCLEOTIDE SEQUENCE [LARGE SCALE GENOMIC DNA]</scope>
    <source>
        <strain evidence="10">DSM 100886 HEG_-6_39</strain>
    </source>
</reference>
<dbReference type="PROSITE" id="PS00108">
    <property type="entry name" value="PROTEIN_KINASE_ST"/>
    <property type="match status" value="1"/>
</dbReference>
<gene>
    <name evidence="9" type="primary">prkC_7</name>
    <name evidence="9" type="ORF">LuPra_00991</name>
</gene>
<dbReference type="Gene3D" id="1.10.510.10">
    <property type="entry name" value="Transferase(Phosphotransferase) domain 1"/>
    <property type="match status" value="1"/>
</dbReference>
<keyword evidence="10" id="KW-1185">Reference proteome</keyword>
<evidence type="ECO:0000256" key="5">
    <source>
        <dbReference type="ARBA" id="ARBA00022777"/>
    </source>
</evidence>
<dbReference type="PANTHER" id="PTHR43289:SF6">
    <property type="entry name" value="SERINE_THREONINE-PROTEIN KINASE NEKL-3"/>
    <property type="match status" value="1"/>
</dbReference>
<dbReference type="InterPro" id="IPR000719">
    <property type="entry name" value="Prot_kinase_dom"/>
</dbReference>